<gene>
    <name evidence="3" type="ORF">YQE_04497</name>
</gene>
<keyword evidence="2" id="KW-0067">ATP-binding</keyword>
<evidence type="ECO:0000313" key="3">
    <source>
        <dbReference type="EMBL" id="ENN79030.1"/>
    </source>
</evidence>
<name>N6UBD8_DENPD</name>
<dbReference type="AlphaFoldDB" id="N6UBD8"/>
<dbReference type="GO" id="GO:0005524">
    <property type="term" value="F:ATP binding"/>
    <property type="evidence" value="ECO:0007669"/>
    <property type="project" value="UniProtKB-KW"/>
</dbReference>
<dbReference type="GO" id="GO:0016020">
    <property type="term" value="C:membrane"/>
    <property type="evidence" value="ECO:0007669"/>
    <property type="project" value="TreeGrafter"/>
</dbReference>
<dbReference type="InterPro" id="IPR050173">
    <property type="entry name" value="ABC_transporter_C-like"/>
</dbReference>
<dbReference type="HOGENOM" id="CLU_000604_61_8_1"/>
<dbReference type="GO" id="GO:0042626">
    <property type="term" value="F:ATPase-coupled transmembrane transporter activity"/>
    <property type="evidence" value="ECO:0007669"/>
    <property type="project" value="TreeGrafter"/>
</dbReference>
<accession>N6UBD8</accession>
<evidence type="ECO:0000256" key="2">
    <source>
        <dbReference type="ARBA" id="ARBA00022840"/>
    </source>
</evidence>
<proteinExistence type="predicted"/>
<protein>
    <submittedName>
        <fullName evidence="3">Uncharacterized protein</fullName>
    </submittedName>
</protein>
<dbReference type="EMBL" id="KB740761">
    <property type="protein sequence ID" value="ENN79030.1"/>
    <property type="molecule type" value="Genomic_DNA"/>
</dbReference>
<dbReference type="PANTHER" id="PTHR24223">
    <property type="entry name" value="ATP-BINDING CASSETTE SUB-FAMILY C"/>
    <property type="match status" value="1"/>
</dbReference>
<dbReference type="PANTHER" id="PTHR24223:SF330">
    <property type="entry name" value="ATP-BINDING CASSETTE SUB-FAMILY C MEMBER 10"/>
    <property type="match status" value="1"/>
</dbReference>
<dbReference type="SUPFAM" id="SSF52540">
    <property type="entry name" value="P-loop containing nucleoside triphosphate hydrolases"/>
    <property type="match status" value="1"/>
</dbReference>
<dbReference type="OMA" id="HIMKADR"/>
<organism evidence="3">
    <name type="scientific">Dendroctonus ponderosae</name>
    <name type="common">Mountain pine beetle</name>
    <dbReference type="NCBI Taxonomy" id="77166"/>
    <lineage>
        <taxon>Eukaryota</taxon>
        <taxon>Metazoa</taxon>
        <taxon>Ecdysozoa</taxon>
        <taxon>Arthropoda</taxon>
        <taxon>Hexapoda</taxon>
        <taxon>Insecta</taxon>
        <taxon>Pterygota</taxon>
        <taxon>Neoptera</taxon>
        <taxon>Endopterygota</taxon>
        <taxon>Coleoptera</taxon>
        <taxon>Polyphaga</taxon>
        <taxon>Cucujiformia</taxon>
        <taxon>Curculionidae</taxon>
        <taxon>Scolytinae</taxon>
        <taxon>Dendroctonus</taxon>
    </lineage>
</organism>
<sequence>MAQIGCDLYRILCIDEATANVDQDTDRQIQLTLRSAFRKSTVITIAHRIQTIMDSDRVLVMQEGEMIEFDSPENLLNDPQSHFSRLVNQDS</sequence>
<dbReference type="InterPro" id="IPR027417">
    <property type="entry name" value="P-loop_NTPase"/>
</dbReference>
<feature type="non-terminal residue" evidence="3">
    <location>
        <position position="1"/>
    </location>
</feature>
<keyword evidence="1" id="KW-0547">Nucleotide-binding</keyword>
<dbReference type="Gene3D" id="3.40.50.300">
    <property type="entry name" value="P-loop containing nucleotide triphosphate hydrolases"/>
    <property type="match status" value="1"/>
</dbReference>
<reference evidence="3" key="1">
    <citation type="journal article" date="2013" name="Genome Biol.">
        <title>Draft genome of the mountain pine beetle, Dendroctonus ponderosae Hopkins, a major forest pest.</title>
        <authorList>
            <person name="Keeling C.I."/>
            <person name="Yuen M.M."/>
            <person name="Liao N.Y."/>
            <person name="Docking T.R."/>
            <person name="Chan S.K."/>
            <person name="Taylor G.A."/>
            <person name="Palmquist D.L."/>
            <person name="Jackman S.D."/>
            <person name="Nguyen A."/>
            <person name="Li M."/>
            <person name="Henderson H."/>
            <person name="Janes J.K."/>
            <person name="Zhao Y."/>
            <person name="Pandoh P."/>
            <person name="Moore R."/>
            <person name="Sperling F.A."/>
            <person name="Huber D.P."/>
            <person name="Birol I."/>
            <person name="Jones S.J."/>
            <person name="Bohlmann J."/>
        </authorList>
    </citation>
    <scope>NUCLEOTIDE SEQUENCE</scope>
</reference>
<evidence type="ECO:0000256" key="1">
    <source>
        <dbReference type="ARBA" id="ARBA00022741"/>
    </source>
</evidence>